<dbReference type="SUPFAM" id="SSF57850">
    <property type="entry name" value="RING/U-box"/>
    <property type="match status" value="1"/>
</dbReference>
<evidence type="ECO:0000256" key="4">
    <source>
        <dbReference type="SAM" id="MobiDB-lite"/>
    </source>
</evidence>
<dbReference type="InterPro" id="IPR001841">
    <property type="entry name" value="Znf_RING"/>
</dbReference>
<evidence type="ECO:0000259" key="5">
    <source>
        <dbReference type="PROSITE" id="PS50089"/>
    </source>
</evidence>
<sequence length="204" mass="23521">MATRTRTVTCSCCGELGHNRRTCWMRNITVPRGNAIPVWDETIEDLTGMSPIELETPPPIQEPVTPPPAPKKRKRTKTPKPTKPFVQEENQCNICFDALKENNKVITKCGHKFCIECYTRAARNKNDCAVCRKKLCSVEPDNWKRRYEEMEQDCEYYRNIVERMTSVLGPHMLDSDSLPGNSDMDLDFDDDDDLEYERARTIGI</sequence>
<protein>
    <recommendedName>
        <fullName evidence="5">RING-type domain-containing protein</fullName>
    </recommendedName>
</protein>
<accession>A0A6C0KDR9</accession>
<dbReference type="Gene3D" id="3.30.40.10">
    <property type="entry name" value="Zinc/RING finger domain, C3HC4 (zinc finger)"/>
    <property type="match status" value="1"/>
</dbReference>
<dbReference type="Pfam" id="PF13639">
    <property type="entry name" value="zf-RING_2"/>
    <property type="match status" value="1"/>
</dbReference>
<dbReference type="InterPro" id="IPR017907">
    <property type="entry name" value="Znf_RING_CS"/>
</dbReference>
<feature type="compositionally biased region" description="Basic residues" evidence="4">
    <location>
        <begin position="70"/>
        <end position="80"/>
    </location>
</feature>
<dbReference type="GO" id="GO:0008270">
    <property type="term" value="F:zinc ion binding"/>
    <property type="evidence" value="ECO:0007669"/>
    <property type="project" value="UniProtKB-KW"/>
</dbReference>
<dbReference type="EMBL" id="MN740847">
    <property type="protein sequence ID" value="QHU14887.1"/>
    <property type="molecule type" value="Genomic_DNA"/>
</dbReference>
<feature type="domain" description="RING-type" evidence="5">
    <location>
        <begin position="92"/>
        <end position="132"/>
    </location>
</feature>
<evidence type="ECO:0000256" key="3">
    <source>
        <dbReference type="ARBA" id="ARBA00022833"/>
    </source>
</evidence>
<dbReference type="GO" id="GO:0045944">
    <property type="term" value="P:positive regulation of transcription by RNA polymerase II"/>
    <property type="evidence" value="ECO:0007669"/>
    <property type="project" value="TreeGrafter"/>
</dbReference>
<evidence type="ECO:0000313" key="6">
    <source>
        <dbReference type="EMBL" id="QHU14887.1"/>
    </source>
</evidence>
<dbReference type="SMART" id="SM00184">
    <property type="entry name" value="RING"/>
    <property type="match status" value="1"/>
</dbReference>
<proteinExistence type="predicted"/>
<dbReference type="PROSITE" id="PS50089">
    <property type="entry name" value="ZF_RING_2"/>
    <property type="match status" value="1"/>
</dbReference>
<feature type="compositionally biased region" description="Pro residues" evidence="4">
    <location>
        <begin position="56"/>
        <end position="69"/>
    </location>
</feature>
<name>A0A6C0KDR9_9ZZZZ</name>
<evidence type="ECO:0000256" key="1">
    <source>
        <dbReference type="ARBA" id="ARBA00022723"/>
    </source>
</evidence>
<dbReference type="InterPro" id="IPR013083">
    <property type="entry name" value="Znf_RING/FYVE/PHD"/>
</dbReference>
<dbReference type="InterPro" id="IPR047134">
    <property type="entry name" value="RNF4"/>
</dbReference>
<reference evidence="6" key="1">
    <citation type="journal article" date="2020" name="Nature">
        <title>Giant virus diversity and host interactions through global metagenomics.</title>
        <authorList>
            <person name="Schulz F."/>
            <person name="Roux S."/>
            <person name="Paez-Espino D."/>
            <person name="Jungbluth S."/>
            <person name="Walsh D.A."/>
            <person name="Denef V.J."/>
            <person name="McMahon K.D."/>
            <person name="Konstantinidis K.T."/>
            <person name="Eloe-Fadrosh E.A."/>
            <person name="Kyrpides N.C."/>
            <person name="Woyke T."/>
        </authorList>
    </citation>
    <scope>NUCLEOTIDE SEQUENCE</scope>
    <source>
        <strain evidence="6">GVMAG-S-1102244-55</strain>
    </source>
</reference>
<keyword evidence="3" id="KW-0862">Zinc</keyword>
<organism evidence="6">
    <name type="scientific">viral metagenome</name>
    <dbReference type="NCBI Taxonomy" id="1070528"/>
    <lineage>
        <taxon>unclassified sequences</taxon>
        <taxon>metagenomes</taxon>
        <taxon>organismal metagenomes</taxon>
    </lineage>
</organism>
<dbReference type="PANTHER" id="PTHR23041">
    <property type="entry name" value="RING FINGER DOMAIN-CONTAINING"/>
    <property type="match status" value="1"/>
</dbReference>
<keyword evidence="2" id="KW-0863">Zinc-finger</keyword>
<dbReference type="AlphaFoldDB" id="A0A6C0KDR9"/>
<feature type="region of interest" description="Disordered" evidence="4">
    <location>
        <begin position="50"/>
        <end position="84"/>
    </location>
</feature>
<dbReference type="PANTHER" id="PTHR23041:SF78">
    <property type="entry name" value="E3 UBIQUITIN-PROTEIN LIGASE RNF4"/>
    <property type="match status" value="1"/>
</dbReference>
<keyword evidence="1" id="KW-0479">Metal-binding</keyword>
<dbReference type="PROSITE" id="PS00518">
    <property type="entry name" value="ZF_RING_1"/>
    <property type="match status" value="1"/>
</dbReference>
<evidence type="ECO:0000256" key="2">
    <source>
        <dbReference type="ARBA" id="ARBA00022771"/>
    </source>
</evidence>